<name>A0A0E9UJ07_ANGAN</name>
<dbReference type="EMBL" id="GBXM01042855">
    <property type="protein sequence ID" value="JAH65722.1"/>
    <property type="molecule type" value="Transcribed_RNA"/>
</dbReference>
<sequence length="33" mass="3649">MNTPWKGCQSIAAHTHHSLTHSYLYMTCASALS</sequence>
<reference evidence="1" key="1">
    <citation type="submission" date="2014-11" db="EMBL/GenBank/DDBJ databases">
        <authorList>
            <person name="Amaro Gonzalez C."/>
        </authorList>
    </citation>
    <scope>NUCLEOTIDE SEQUENCE</scope>
</reference>
<organism evidence="1">
    <name type="scientific">Anguilla anguilla</name>
    <name type="common">European freshwater eel</name>
    <name type="synonym">Muraena anguilla</name>
    <dbReference type="NCBI Taxonomy" id="7936"/>
    <lineage>
        <taxon>Eukaryota</taxon>
        <taxon>Metazoa</taxon>
        <taxon>Chordata</taxon>
        <taxon>Craniata</taxon>
        <taxon>Vertebrata</taxon>
        <taxon>Euteleostomi</taxon>
        <taxon>Actinopterygii</taxon>
        <taxon>Neopterygii</taxon>
        <taxon>Teleostei</taxon>
        <taxon>Anguilliformes</taxon>
        <taxon>Anguillidae</taxon>
        <taxon>Anguilla</taxon>
    </lineage>
</organism>
<proteinExistence type="predicted"/>
<reference evidence="1" key="2">
    <citation type="journal article" date="2015" name="Fish Shellfish Immunol.">
        <title>Early steps in the European eel (Anguilla anguilla)-Vibrio vulnificus interaction in the gills: Role of the RtxA13 toxin.</title>
        <authorList>
            <person name="Callol A."/>
            <person name="Pajuelo D."/>
            <person name="Ebbesson L."/>
            <person name="Teles M."/>
            <person name="MacKenzie S."/>
            <person name="Amaro C."/>
        </authorList>
    </citation>
    <scope>NUCLEOTIDE SEQUENCE</scope>
</reference>
<protein>
    <submittedName>
        <fullName evidence="1">Uncharacterized protein</fullName>
    </submittedName>
</protein>
<accession>A0A0E9UJ07</accession>
<dbReference type="AlphaFoldDB" id="A0A0E9UJ07"/>
<evidence type="ECO:0000313" key="1">
    <source>
        <dbReference type="EMBL" id="JAH65722.1"/>
    </source>
</evidence>